<keyword evidence="1" id="KW-0175">Coiled coil</keyword>
<name>A0ABT9HCG4_9GAMM</name>
<dbReference type="PANTHER" id="PTHR32114:SF2">
    <property type="entry name" value="ABC TRANSPORTER ABCH.3"/>
    <property type="match status" value="1"/>
</dbReference>
<dbReference type="EMBL" id="JAVAJI010000001">
    <property type="protein sequence ID" value="MDP4543469.1"/>
    <property type="molecule type" value="Genomic_DNA"/>
</dbReference>
<evidence type="ECO:0000256" key="1">
    <source>
        <dbReference type="SAM" id="Coils"/>
    </source>
</evidence>
<evidence type="ECO:0000313" key="4">
    <source>
        <dbReference type="Proteomes" id="UP001228171"/>
    </source>
</evidence>
<dbReference type="InterPro" id="IPR038729">
    <property type="entry name" value="Rad50/SbcC_AAA"/>
</dbReference>
<dbReference type="Pfam" id="PF13558">
    <property type="entry name" value="SbcC_Walker_B"/>
    <property type="match status" value="1"/>
</dbReference>
<sequence length="1336" mass="149573">MRLIELRLKNLNSLKGEWHIDFADSAFINEGIFAITGQTGAGKTTILDAICLALYGETPRINNISKSSNEVMTRQTAECFAEVVIDLNGTQYRCRWGQRRAYGKADGNLQDATHEIALVTPKTDDDSNVVSKEDELKGDEILESKLSRTKEKIVELTRMDFQQFTRSILLAQGSFSAFLKAKADERADILEKITGTDIYATISTHVFEKKRAEEEILNKLQFGLDGLTLLDADEEALIKEKLTSHQTAKTQQQQQYQRLQTQINWLDTVAELEKNVDNHQNEVTAAKQAQTDFAPDAKRLNAANKALEIDSQYSQLTHDRNDVKRLQNEQQALNHQLPQQEERLAHAVITLKAADAHTQSAHDTLQITLPKIAHARKLDSAIAQQMQALDDQQQRRHSLATNTQGLRQEIENHTVQFNQDKSQLATIEKYLIDAAALHDIDTDAANFDSHGSRLKALLQDNATLANEKIAHHQQSSHYQTNLDQCQQQQDVTNALIAKAREALAALQKQQAALTQTQSLAAIRDEQEQIEHTHSQIEQVSSKAQQIEALASQINKINTALPTINDTLTKLAASITDNEALMADAKDRRQDKQKLLDSWQQVASLERYITQLKEGDPCPLCGAREHPYSAHHPVLNKEPAEVTQMQQQISELDTTINALEQTLSKQRIEYATTQNQIKQLHEQKTPLYEQIKKLGADSNDLIQPLLAKTYSNAVTESMTQLGQIGIDMDLLSEQIADDSTDCTLIKERLIKDGLLLLETIKDQLSKRKQSLKDTLTQHEALSDELAKTNKTIETFEKQQYQLATDIHEIKSNSQISTLALDAIEKKISTNFAELTQLKDAILAILNKYLAGKYELDAVTKPAALQPLLASIDQQIVLSKVDYEVHLDTLRQQRSSLVQLKQQFTAYKNAQQNLITAIGSITVQIETKQAQLDKQKTELDDLLQTITAKSEMLAQLTAERRDIFADNIFSGNVPNTDNDNSNININPDAEEARLRTALEQAHSEQAAAQRQLDSAELTLNQLQRQQQLLAEQLTTASTALTTQEDIFKTALASSEFSDEAAFMRARLPAAERHHLTEQQQQINDTLKQAQSLLTQTLQALAEKKANPLTNEDRETLVEQQQLSHNELQRLIEAIGAMSQQLKDNEEKKGNQQAQRQAIAQQKDTLQVWRQLNELIGSSSGKKYRTFAQGLTFDIMVTHANAQLHKMSDRYLLARDDNNPLELNVIDNYQGGEMRSTKNLSGGEGFIISLALALGLSQMASHNIRVDSLFLDEGFGTLDEESLDIALDTLTSLQQEGKLIGVISHVQALKERILTQIQVTKLSGGFSKITGPGCYHIAS</sequence>
<organism evidence="3 4">
    <name type="scientific">Psychrobacter faecalis</name>
    <dbReference type="NCBI Taxonomy" id="180588"/>
    <lineage>
        <taxon>Bacteria</taxon>
        <taxon>Pseudomonadati</taxon>
        <taxon>Pseudomonadota</taxon>
        <taxon>Gammaproteobacteria</taxon>
        <taxon>Moraxellales</taxon>
        <taxon>Moraxellaceae</taxon>
        <taxon>Psychrobacter</taxon>
    </lineage>
</organism>
<proteinExistence type="predicted"/>
<feature type="coiled-coil region" evidence="1">
    <location>
        <begin position="316"/>
        <end position="343"/>
    </location>
</feature>
<feature type="coiled-coil region" evidence="1">
    <location>
        <begin position="923"/>
        <end position="957"/>
    </location>
</feature>
<dbReference type="Gene3D" id="3.40.50.300">
    <property type="entry name" value="P-loop containing nucleotide triphosphate hydrolases"/>
    <property type="match status" value="2"/>
</dbReference>
<feature type="coiled-coil region" evidence="1">
    <location>
        <begin position="496"/>
        <end position="542"/>
    </location>
</feature>
<keyword evidence="4" id="KW-1185">Reference proteome</keyword>
<reference evidence="3 4" key="1">
    <citation type="submission" date="2023-08" db="EMBL/GenBank/DDBJ databases">
        <authorList>
            <person name="Kumar R."/>
        </authorList>
    </citation>
    <scope>NUCLEOTIDE SEQUENCE [LARGE SCALE GENOMIC DNA]</scope>
    <source>
        <strain evidence="3 4">LUR13</strain>
    </source>
</reference>
<feature type="coiled-coil region" evidence="1">
    <location>
        <begin position="760"/>
        <end position="797"/>
    </location>
</feature>
<dbReference type="PANTHER" id="PTHR32114">
    <property type="entry name" value="ABC TRANSPORTER ABCH.3"/>
    <property type="match status" value="1"/>
</dbReference>
<feature type="coiled-coil region" evidence="1">
    <location>
        <begin position="242"/>
        <end position="289"/>
    </location>
</feature>
<dbReference type="Pfam" id="PF13476">
    <property type="entry name" value="AAA_23"/>
    <property type="match status" value="1"/>
</dbReference>
<evidence type="ECO:0000313" key="3">
    <source>
        <dbReference type="EMBL" id="MDP4543469.1"/>
    </source>
</evidence>
<feature type="coiled-coil region" evidence="1">
    <location>
        <begin position="1073"/>
        <end position="1145"/>
    </location>
</feature>
<accession>A0ABT9HCG4</accession>
<comment type="caution">
    <text evidence="3">The sequence shown here is derived from an EMBL/GenBank/DDBJ whole genome shotgun (WGS) entry which is preliminary data.</text>
</comment>
<feature type="coiled-coil region" evidence="1">
    <location>
        <begin position="641"/>
        <end position="682"/>
    </location>
</feature>
<dbReference type="SUPFAM" id="SSF52540">
    <property type="entry name" value="P-loop containing nucleoside triphosphate hydrolases"/>
    <property type="match status" value="2"/>
</dbReference>
<dbReference type="RefSeq" id="WP_305935272.1">
    <property type="nucleotide sequence ID" value="NZ_JAVAJI010000001.1"/>
</dbReference>
<feature type="domain" description="Rad50/SbcC-type AAA" evidence="2">
    <location>
        <begin position="5"/>
        <end position="258"/>
    </location>
</feature>
<dbReference type="InterPro" id="IPR027417">
    <property type="entry name" value="P-loop_NTPase"/>
</dbReference>
<dbReference type="Proteomes" id="UP001228171">
    <property type="component" value="Unassembled WGS sequence"/>
</dbReference>
<feature type="coiled-coil region" evidence="1">
    <location>
        <begin position="996"/>
        <end position="1030"/>
    </location>
</feature>
<dbReference type="SUPFAM" id="SSF75712">
    <property type="entry name" value="Rad50 coiled-coil Zn hook"/>
    <property type="match status" value="1"/>
</dbReference>
<protein>
    <submittedName>
        <fullName evidence="3">AAA family ATPase</fullName>
    </submittedName>
</protein>
<gene>
    <name evidence="3" type="ORF">Q8P09_00015</name>
</gene>
<evidence type="ECO:0000259" key="2">
    <source>
        <dbReference type="Pfam" id="PF13476"/>
    </source>
</evidence>